<protein>
    <submittedName>
        <fullName evidence="4">Peptidase M23</fullName>
    </submittedName>
</protein>
<dbReference type="SMART" id="SM00257">
    <property type="entry name" value="LysM"/>
    <property type="match status" value="1"/>
</dbReference>
<dbReference type="Pfam" id="PF01551">
    <property type="entry name" value="Peptidase_M23"/>
    <property type="match status" value="1"/>
</dbReference>
<evidence type="ECO:0000259" key="3">
    <source>
        <dbReference type="PROSITE" id="PS51782"/>
    </source>
</evidence>
<reference evidence="5" key="1">
    <citation type="journal article" date="2018" name="Front. Microbiol.">
        <title>Genome-Based Analysis Reveals the Taxonomy and Diversity of the Family Idiomarinaceae.</title>
        <authorList>
            <person name="Liu Y."/>
            <person name="Lai Q."/>
            <person name="Shao Z."/>
        </authorList>
    </citation>
    <scope>NUCLEOTIDE SEQUENCE [LARGE SCALE GENOMIC DNA]</scope>
    <source>
        <strain evidence="5">KYW314</strain>
    </source>
</reference>
<dbReference type="Gene3D" id="3.10.350.10">
    <property type="entry name" value="LysM domain"/>
    <property type="match status" value="1"/>
</dbReference>
<feature type="compositionally biased region" description="Polar residues" evidence="2">
    <location>
        <begin position="122"/>
        <end position="134"/>
    </location>
</feature>
<dbReference type="PANTHER" id="PTHR21666:SF263">
    <property type="entry name" value="MUREIN HYDROLASE ACTIVATOR NLPD"/>
    <property type="match status" value="1"/>
</dbReference>
<dbReference type="CDD" id="cd12797">
    <property type="entry name" value="M23_peptidase"/>
    <property type="match status" value="1"/>
</dbReference>
<evidence type="ECO:0000256" key="1">
    <source>
        <dbReference type="ARBA" id="ARBA00038420"/>
    </source>
</evidence>
<dbReference type="InterPro" id="IPR016047">
    <property type="entry name" value="M23ase_b-sheet_dom"/>
</dbReference>
<dbReference type="InterPro" id="IPR018392">
    <property type="entry name" value="LysM"/>
</dbReference>
<keyword evidence="5" id="KW-1185">Reference proteome</keyword>
<dbReference type="InterPro" id="IPR036779">
    <property type="entry name" value="LysM_dom_sf"/>
</dbReference>
<evidence type="ECO:0000313" key="5">
    <source>
        <dbReference type="Proteomes" id="UP000287766"/>
    </source>
</evidence>
<proteinExistence type="inferred from homology"/>
<sequence length="288" mass="31852">MYGHVNRTLLITVLCVLTGVGCAQREDAAPVKRVYTGSSIHDYERASLAGSTYTVERGDTLYSIAFRANLDVRDLARLNQLADPYLIYPGQELRLQRQGASRRPGGPQSVRQPAQEIDHSATKSPPKTVDSATNKEYVDVKNKQNISKPKVLPKPLEVLPASKDIVWRWPATAPVIREFSTTEAGNKGLDFGGAKNDPVFAAAAGKVVYAGNALKGYGNLIILKHNDDYITAYAHNSELLVREQQWVQVGDEIAKMGDTDAERVKLHFEVRFRGKSVNPRHYLPRGAQ</sequence>
<name>A0A7Z6ZTN4_9GAMM</name>
<dbReference type="AlphaFoldDB" id="A0A7Z6ZTN4"/>
<evidence type="ECO:0000256" key="2">
    <source>
        <dbReference type="SAM" id="MobiDB-lite"/>
    </source>
</evidence>
<dbReference type="SUPFAM" id="SSF51261">
    <property type="entry name" value="Duplicated hybrid motif"/>
    <property type="match status" value="1"/>
</dbReference>
<evidence type="ECO:0000313" key="4">
    <source>
        <dbReference type="EMBL" id="RUO41173.1"/>
    </source>
</evidence>
<dbReference type="RefSeq" id="WP_169929904.1">
    <property type="nucleotide sequence ID" value="NZ_PIPR01000001.1"/>
</dbReference>
<dbReference type="PANTHER" id="PTHR21666">
    <property type="entry name" value="PEPTIDASE-RELATED"/>
    <property type="match status" value="1"/>
</dbReference>
<comment type="caution">
    <text evidence="4">The sequence shown here is derived from an EMBL/GenBank/DDBJ whole genome shotgun (WGS) entry which is preliminary data.</text>
</comment>
<dbReference type="Gene3D" id="2.70.70.10">
    <property type="entry name" value="Glucose Permease (Domain IIA)"/>
    <property type="match status" value="1"/>
</dbReference>
<dbReference type="InterPro" id="IPR050570">
    <property type="entry name" value="Cell_wall_metabolism_enzyme"/>
</dbReference>
<dbReference type="GO" id="GO:0009279">
    <property type="term" value="C:cell outer membrane"/>
    <property type="evidence" value="ECO:0007669"/>
    <property type="project" value="TreeGrafter"/>
</dbReference>
<dbReference type="GO" id="GO:0004222">
    <property type="term" value="F:metalloendopeptidase activity"/>
    <property type="evidence" value="ECO:0007669"/>
    <property type="project" value="TreeGrafter"/>
</dbReference>
<feature type="region of interest" description="Disordered" evidence="2">
    <location>
        <begin position="96"/>
        <end position="136"/>
    </location>
</feature>
<comment type="similarity">
    <text evidence="1">Belongs to the E.coli NlpD/Haemophilus LppB family.</text>
</comment>
<dbReference type="PROSITE" id="PS51782">
    <property type="entry name" value="LYSM"/>
    <property type="match status" value="1"/>
</dbReference>
<dbReference type="GO" id="GO:0032153">
    <property type="term" value="C:cell division site"/>
    <property type="evidence" value="ECO:0007669"/>
    <property type="project" value="TreeGrafter"/>
</dbReference>
<dbReference type="Pfam" id="PF01476">
    <property type="entry name" value="LysM"/>
    <property type="match status" value="1"/>
</dbReference>
<gene>
    <name evidence="4" type="ORF">CWE22_03010</name>
</gene>
<dbReference type="EMBL" id="PIPR01000001">
    <property type="protein sequence ID" value="RUO41173.1"/>
    <property type="molecule type" value="Genomic_DNA"/>
</dbReference>
<dbReference type="PROSITE" id="PS51257">
    <property type="entry name" value="PROKAR_LIPOPROTEIN"/>
    <property type="match status" value="1"/>
</dbReference>
<dbReference type="CDD" id="cd00118">
    <property type="entry name" value="LysM"/>
    <property type="match status" value="1"/>
</dbReference>
<feature type="domain" description="LysM" evidence="3">
    <location>
        <begin position="51"/>
        <end position="95"/>
    </location>
</feature>
<dbReference type="Proteomes" id="UP000287766">
    <property type="component" value="Unassembled WGS sequence"/>
</dbReference>
<dbReference type="InterPro" id="IPR011055">
    <property type="entry name" value="Dup_hybrid_motif"/>
</dbReference>
<organism evidence="4 5">
    <name type="scientific">Pseudidiomarina aestuarii</name>
    <dbReference type="NCBI Taxonomy" id="624146"/>
    <lineage>
        <taxon>Bacteria</taxon>
        <taxon>Pseudomonadati</taxon>
        <taxon>Pseudomonadota</taxon>
        <taxon>Gammaproteobacteria</taxon>
        <taxon>Alteromonadales</taxon>
        <taxon>Idiomarinaceae</taxon>
        <taxon>Pseudidiomarina</taxon>
    </lineage>
</organism>
<accession>A0A7Z6ZTN4</accession>